<dbReference type="GeneID" id="177333"/>
<dbReference type="Bgee" id="WBGene00015097">
    <property type="expression patterns" value="Expressed in adult organism and 3 other cell types or tissues"/>
</dbReference>
<keyword evidence="4" id="KW-1267">Proteomics identification</keyword>
<dbReference type="Proteomes" id="UP000001940">
    <property type="component" value="Chromosome IV"/>
</dbReference>
<proteinExistence type="evidence at protein level"/>
<dbReference type="FunCoup" id="O44170">
    <property type="interactions" value="814"/>
</dbReference>
<sequence>MTLSVVVRENVKSEYRIVLRNTSIYDVAVKIVNPNESPKLERYECLVLSNKYTEVAILETPSKAALLKNKPVDIYARAIYPYNRKNIRHWIDGHVSYKPHHLVQTLNFLADDAEYSAKTIVIDLPGRSTMIESTGYAIKMNNSKPLLRAFLENDTACAAQFESKSVLKCLPRVAKPDSLKSSKKAPIEAKNEDPCFMIPLFKALCNPKTKVETLAHGETKSSE</sequence>
<dbReference type="RefSeq" id="NP_500821.1">
    <property type="nucleotide sequence ID" value="NM_068420.8"/>
</dbReference>
<dbReference type="OrthoDB" id="5795045at2759"/>
<dbReference type="CTD" id="177333"/>
<evidence type="ECO:0007829" key="4">
    <source>
        <dbReference type="PeptideAtlas" id="O44170"/>
    </source>
</evidence>
<name>O44170_CAEEL</name>
<dbReference type="InParanoid" id="O44170"/>
<dbReference type="EMBL" id="BX284604">
    <property type="protein sequence ID" value="CCD61585.1"/>
    <property type="molecule type" value="Genomic_DNA"/>
</dbReference>
<dbReference type="AlphaFoldDB" id="O44170"/>
<evidence type="ECO:0000313" key="2">
    <source>
        <dbReference type="Proteomes" id="UP000001940"/>
    </source>
</evidence>
<dbReference type="WormBase" id="B0273.1a">
    <property type="protein sequence ID" value="CE16787"/>
    <property type="gene ID" value="WBGene00015097"/>
</dbReference>
<accession>O44170</accession>
<dbReference type="UCSC" id="B0273.1">
    <property type="organism name" value="c. elegans"/>
</dbReference>
<dbReference type="HOGENOM" id="CLU_1241089_0_0_1"/>
<dbReference type="OMA" id="IYCRAIY"/>
<organism evidence="1 2">
    <name type="scientific">Caenorhabditis elegans</name>
    <dbReference type="NCBI Taxonomy" id="6239"/>
    <lineage>
        <taxon>Eukaryota</taxon>
        <taxon>Metazoa</taxon>
        <taxon>Ecdysozoa</taxon>
        <taxon>Nematoda</taxon>
        <taxon>Chromadorea</taxon>
        <taxon>Rhabditida</taxon>
        <taxon>Rhabditina</taxon>
        <taxon>Rhabditomorpha</taxon>
        <taxon>Rhabditoidea</taxon>
        <taxon>Rhabditidae</taxon>
        <taxon>Peloderinae</taxon>
        <taxon>Caenorhabditis</taxon>
    </lineage>
</organism>
<dbReference type="PeptideAtlas" id="O44170"/>
<keyword evidence="2" id="KW-1185">Reference proteome</keyword>
<dbReference type="PaxDb" id="6239-B0273.1"/>
<dbReference type="AGR" id="WB:WBGene00015097"/>
<dbReference type="ExpressionAtlas" id="O44170">
    <property type="expression patterns" value="baseline and differential"/>
</dbReference>
<gene>
    <name evidence="1 3" type="ORF">B0273.1</name>
    <name evidence="1" type="ORF">CELE_B0273.1</name>
</gene>
<protein>
    <submittedName>
        <fullName evidence="1">PapD_N domain-containing protein</fullName>
    </submittedName>
</protein>
<reference evidence="1 2" key="1">
    <citation type="journal article" date="1998" name="Science">
        <title>Genome sequence of the nematode C. elegans: a platform for investigating biology.</title>
        <authorList>
            <consortium name="The C. elegans sequencing consortium"/>
            <person name="Sulson J.E."/>
            <person name="Waterston R."/>
        </authorList>
    </citation>
    <scope>NUCLEOTIDE SEQUENCE [LARGE SCALE GENOMIC DNA]</scope>
    <source>
        <strain evidence="1 2">Bristol N2</strain>
    </source>
</reference>
<dbReference type="PIR" id="T32539">
    <property type="entry name" value="T32539"/>
</dbReference>
<evidence type="ECO:0000313" key="1">
    <source>
        <dbReference type="EMBL" id="CCD61585.1"/>
    </source>
</evidence>
<evidence type="ECO:0000313" key="3">
    <source>
        <dbReference type="WormBase" id="B0273.1a"/>
    </source>
</evidence>
<dbReference type="eggNOG" id="ENOG502TGBZ">
    <property type="taxonomic scope" value="Eukaryota"/>
</dbReference>